<feature type="region of interest" description="Disordered" evidence="1">
    <location>
        <begin position="96"/>
        <end position="211"/>
    </location>
</feature>
<feature type="compositionally biased region" description="Polar residues" evidence="1">
    <location>
        <begin position="674"/>
        <end position="689"/>
    </location>
</feature>
<accession>G4TYT6</accession>
<dbReference type="eggNOG" id="KOG4305">
    <property type="taxonomic scope" value="Eukaryota"/>
</dbReference>
<proteinExistence type="predicted"/>
<feature type="compositionally biased region" description="Polar residues" evidence="1">
    <location>
        <begin position="292"/>
        <end position="310"/>
    </location>
</feature>
<dbReference type="InterPro" id="IPR036388">
    <property type="entry name" value="WH-like_DNA-bd_sf"/>
</dbReference>
<dbReference type="EMBL" id="CAFZ01000778">
    <property type="protein sequence ID" value="CCA76479.1"/>
    <property type="molecule type" value="Genomic_DNA"/>
</dbReference>
<dbReference type="Proteomes" id="UP000007148">
    <property type="component" value="Unassembled WGS sequence"/>
</dbReference>
<feature type="region of interest" description="Disordered" evidence="1">
    <location>
        <begin position="238"/>
        <end position="259"/>
    </location>
</feature>
<dbReference type="Gene3D" id="1.10.10.10">
    <property type="entry name" value="Winged helix-like DNA-binding domain superfamily/Winged helix DNA-binding domain"/>
    <property type="match status" value="1"/>
</dbReference>
<feature type="non-terminal residue" evidence="3">
    <location>
        <position position="716"/>
    </location>
</feature>
<evidence type="ECO:0000259" key="2">
    <source>
        <dbReference type="SMART" id="SM00049"/>
    </source>
</evidence>
<dbReference type="InterPro" id="IPR000591">
    <property type="entry name" value="DEP_dom"/>
</dbReference>
<feature type="domain" description="DEP" evidence="2">
    <location>
        <begin position="537"/>
        <end position="610"/>
    </location>
</feature>
<keyword evidence="4" id="KW-1185">Reference proteome</keyword>
<feature type="region of interest" description="Disordered" evidence="1">
    <location>
        <begin position="619"/>
        <end position="703"/>
    </location>
</feature>
<dbReference type="PANTHER" id="PTHR46572:SF2">
    <property type="entry name" value="RHO1 GDP-GTP EXCHANGE PROTEIN 1-RELATED"/>
    <property type="match status" value="1"/>
</dbReference>
<feature type="compositionally biased region" description="Acidic residues" evidence="1">
    <location>
        <begin position="42"/>
        <end position="52"/>
    </location>
</feature>
<dbReference type="SUPFAM" id="SSF46785">
    <property type="entry name" value="Winged helix' DNA-binding domain"/>
    <property type="match status" value="1"/>
</dbReference>
<feature type="compositionally biased region" description="Low complexity" evidence="1">
    <location>
        <begin position="188"/>
        <end position="200"/>
    </location>
</feature>
<feature type="compositionally biased region" description="Polar residues" evidence="1">
    <location>
        <begin position="174"/>
        <end position="185"/>
    </location>
</feature>
<dbReference type="Pfam" id="PF00610">
    <property type="entry name" value="DEP"/>
    <property type="match status" value="1"/>
</dbReference>
<feature type="compositionally biased region" description="Polar residues" evidence="1">
    <location>
        <begin position="448"/>
        <end position="468"/>
    </location>
</feature>
<dbReference type="GO" id="GO:0035556">
    <property type="term" value="P:intracellular signal transduction"/>
    <property type="evidence" value="ECO:0007669"/>
    <property type="project" value="InterPro"/>
</dbReference>
<feature type="compositionally biased region" description="Polar residues" evidence="1">
    <location>
        <begin position="333"/>
        <end position="343"/>
    </location>
</feature>
<feature type="compositionally biased region" description="Polar residues" evidence="1">
    <location>
        <begin position="485"/>
        <end position="512"/>
    </location>
</feature>
<evidence type="ECO:0000313" key="3">
    <source>
        <dbReference type="EMBL" id="CCA76479.1"/>
    </source>
</evidence>
<dbReference type="PANTHER" id="PTHR46572">
    <property type="entry name" value="RHO1 GDP-GTP EXCHANGE PROTEIN 1-RELATED"/>
    <property type="match status" value="1"/>
</dbReference>
<feature type="region of interest" description="Disordered" evidence="1">
    <location>
        <begin position="278"/>
        <end position="512"/>
    </location>
</feature>
<dbReference type="SMART" id="SM00049">
    <property type="entry name" value="DEP"/>
    <property type="match status" value="1"/>
</dbReference>
<dbReference type="OrthoDB" id="2272012at2759"/>
<protein>
    <submittedName>
        <fullName evidence="3">Related to ROM2-GDP/GTP exchange factor for Rho1p</fullName>
    </submittedName>
</protein>
<gene>
    <name evidence="3" type="ORF">PIIN_10472</name>
</gene>
<feature type="compositionally biased region" description="Low complexity" evidence="1">
    <location>
        <begin position="378"/>
        <end position="401"/>
    </location>
</feature>
<name>G4TYT6_SERID</name>
<organism evidence="3 4">
    <name type="scientific">Serendipita indica (strain DSM 11827)</name>
    <name type="common">Root endophyte fungus</name>
    <name type="synonym">Piriformospora indica</name>
    <dbReference type="NCBI Taxonomy" id="1109443"/>
    <lineage>
        <taxon>Eukaryota</taxon>
        <taxon>Fungi</taxon>
        <taxon>Dikarya</taxon>
        <taxon>Basidiomycota</taxon>
        <taxon>Agaricomycotina</taxon>
        <taxon>Agaricomycetes</taxon>
        <taxon>Sebacinales</taxon>
        <taxon>Serendipitaceae</taxon>
        <taxon>Serendipita</taxon>
    </lineage>
</organism>
<dbReference type="CDD" id="cd04435">
    <property type="entry name" value="DEP_fRom2"/>
    <property type="match status" value="1"/>
</dbReference>
<reference evidence="3 4" key="1">
    <citation type="journal article" date="2011" name="PLoS Pathog.">
        <title>Endophytic Life Strategies Decoded by Genome and Transcriptome Analyses of the Mutualistic Root Symbiont Piriformospora indica.</title>
        <authorList>
            <person name="Zuccaro A."/>
            <person name="Lahrmann U."/>
            <person name="Guldener U."/>
            <person name="Langen G."/>
            <person name="Pfiffi S."/>
            <person name="Biedenkopf D."/>
            <person name="Wong P."/>
            <person name="Samans B."/>
            <person name="Grimm C."/>
            <person name="Basiewicz M."/>
            <person name="Murat C."/>
            <person name="Martin F."/>
            <person name="Kogel K.H."/>
        </authorList>
    </citation>
    <scope>NUCLEOTIDE SEQUENCE [LARGE SCALE GENOMIC DNA]</scope>
    <source>
        <strain evidence="3 4">DSM 11827</strain>
    </source>
</reference>
<dbReference type="InParanoid" id="G4TYT6"/>
<feature type="compositionally biased region" description="Low complexity" evidence="1">
    <location>
        <begin position="632"/>
        <end position="665"/>
    </location>
</feature>
<dbReference type="AlphaFoldDB" id="G4TYT6"/>
<evidence type="ECO:0000313" key="4">
    <source>
        <dbReference type="Proteomes" id="UP000007148"/>
    </source>
</evidence>
<dbReference type="InterPro" id="IPR036390">
    <property type="entry name" value="WH_DNA-bd_sf"/>
</dbReference>
<comment type="caution">
    <text evidence="3">The sequence shown here is derived from an EMBL/GenBank/DDBJ whole genome shotgun (WGS) entry which is preliminary data.</text>
</comment>
<dbReference type="InterPro" id="IPR052233">
    <property type="entry name" value="Rho-type_GEFs"/>
</dbReference>
<evidence type="ECO:0000256" key="1">
    <source>
        <dbReference type="SAM" id="MobiDB-lite"/>
    </source>
</evidence>
<dbReference type="STRING" id="1109443.G4TYT6"/>
<sequence>MKVLTPLAARGPPLESKAVEVQSAESQTGPRPARRPLAGDPGTEDDQDEQEDTDVHSEHFQRARRARKPRPLSLPVLDGPADRLKRVFKRSSLVILSKHAQDSPDVPDAIHDEGEGPSNDARSVNTMDRRRTAMGPRAPMSQTANAAHSSDERSQAFESIFGRPSAAHRDMQPYGQQQARPSPVNSGPPYQHYPQQTYQPRHLQPQQPQYARSIRTNEPAYSHQYTQQRSNYQPSYTAAGAGVITSPPPPPSDPSLDFFISQGMTPAQAYQAHVNNQQRTGLPPGAHPPSTHPNTTTRYASSQVSLNSATPPRLDSLGLQPDGGKLSLDFESNKTNLDSTNRVQAYPGSMPDEAEGDSELPWVNSGQRTPTSALQGTQSTSQAGSSYAYGSSNSRSTSSSIDIRDQRTIAPPKLSLDFGSPPSFAPNNLNDYTAEGRPSVDSVLTAGPSMNSSNGQYTPQSESTSAPSSYARRSLPSDGTRIRTPLSQLTFSQTNSNTSLTGPPTPASNTSITARRTRRAPLVYPALLSRVAEALVQRISLSVRTKHGLSYPDAFDGQEAVDKICYIIKTTDRSLALLLGRALDAQKFFHDVTYDHRLRDNPNEIYQFRSNVDSLALVGGGRNNKTHSRGDSQSLSPNNSFSGSSHRASMSKSSTLETHSSASSTNGYHPHAGTESTIVPYSNQSLNSHTTHDHDDHANQGDGLDSHVEALELPTG</sequence>
<dbReference type="HOGENOM" id="CLU_386167_0_0_1"/>
<feature type="compositionally biased region" description="Basic and acidic residues" evidence="1">
    <location>
        <begin position="690"/>
        <end position="703"/>
    </location>
</feature>
<feature type="compositionally biased region" description="Polar residues" evidence="1">
    <location>
        <begin position="364"/>
        <end position="377"/>
    </location>
</feature>
<feature type="region of interest" description="Disordered" evidence="1">
    <location>
        <begin position="1"/>
        <end position="83"/>
    </location>
</feature>